<evidence type="ECO:0000313" key="8">
    <source>
        <dbReference type="Proteomes" id="UP001328107"/>
    </source>
</evidence>
<feature type="non-terminal residue" evidence="7">
    <location>
        <position position="1"/>
    </location>
</feature>
<accession>A0AAN5CC61</accession>
<dbReference type="EMBL" id="BTRK01000002">
    <property type="protein sequence ID" value="GMR39140.1"/>
    <property type="molecule type" value="Genomic_DNA"/>
</dbReference>
<keyword evidence="3 4" id="KW-0862">Zinc</keyword>
<evidence type="ECO:0000259" key="6">
    <source>
        <dbReference type="PROSITE" id="PS50103"/>
    </source>
</evidence>
<proteinExistence type="predicted"/>
<dbReference type="SUPFAM" id="SSF90229">
    <property type="entry name" value="CCCH zinc finger"/>
    <property type="match status" value="1"/>
</dbReference>
<dbReference type="PROSITE" id="PS50103">
    <property type="entry name" value="ZF_C3H1"/>
    <property type="match status" value="1"/>
</dbReference>
<protein>
    <recommendedName>
        <fullName evidence="6">C3H1-type domain-containing protein</fullName>
    </recommendedName>
</protein>
<feature type="compositionally biased region" description="Low complexity" evidence="5">
    <location>
        <begin position="107"/>
        <end position="118"/>
    </location>
</feature>
<evidence type="ECO:0000256" key="4">
    <source>
        <dbReference type="PROSITE-ProRule" id="PRU00723"/>
    </source>
</evidence>
<evidence type="ECO:0000256" key="1">
    <source>
        <dbReference type="ARBA" id="ARBA00022723"/>
    </source>
</evidence>
<dbReference type="GO" id="GO:0008270">
    <property type="term" value="F:zinc ion binding"/>
    <property type="evidence" value="ECO:0007669"/>
    <property type="project" value="UniProtKB-KW"/>
</dbReference>
<reference evidence="8" key="1">
    <citation type="submission" date="2022-10" db="EMBL/GenBank/DDBJ databases">
        <title>Genome assembly of Pristionchus species.</title>
        <authorList>
            <person name="Yoshida K."/>
            <person name="Sommer R.J."/>
        </authorList>
    </citation>
    <scope>NUCLEOTIDE SEQUENCE [LARGE SCALE GENOMIC DNA]</scope>
    <source>
        <strain evidence="8">RS5460</strain>
    </source>
</reference>
<gene>
    <name evidence="7" type="ORF">PMAYCL1PPCAC_09335</name>
</gene>
<evidence type="ECO:0000313" key="7">
    <source>
        <dbReference type="EMBL" id="GMR39140.1"/>
    </source>
</evidence>
<keyword evidence="2 4" id="KW-0863">Zinc-finger</keyword>
<comment type="caution">
    <text evidence="7">The sequence shown here is derived from an EMBL/GenBank/DDBJ whole genome shotgun (WGS) entry which is preliminary data.</text>
</comment>
<keyword evidence="8" id="KW-1185">Reference proteome</keyword>
<organism evidence="7 8">
    <name type="scientific">Pristionchus mayeri</name>
    <dbReference type="NCBI Taxonomy" id="1317129"/>
    <lineage>
        <taxon>Eukaryota</taxon>
        <taxon>Metazoa</taxon>
        <taxon>Ecdysozoa</taxon>
        <taxon>Nematoda</taxon>
        <taxon>Chromadorea</taxon>
        <taxon>Rhabditida</taxon>
        <taxon>Rhabditina</taxon>
        <taxon>Diplogasteromorpha</taxon>
        <taxon>Diplogasteroidea</taxon>
        <taxon>Neodiplogasteridae</taxon>
        <taxon>Pristionchus</taxon>
    </lineage>
</organism>
<dbReference type="Proteomes" id="UP001328107">
    <property type="component" value="Unassembled WGS sequence"/>
</dbReference>
<evidence type="ECO:0000256" key="5">
    <source>
        <dbReference type="SAM" id="MobiDB-lite"/>
    </source>
</evidence>
<evidence type="ECO:0000256" key="2">
    <source>
        <dbReference type="ARBA" id="ARBA00022771"/>
    </source>
</evidence>
<feature type="domain" description="C3H1-type" evidence="6">
    <location>
        <begin position="32"/>
        <end position="60"/>
    </location>
</feature>
<keyword evidence="1 4" id="KW-0479">Metal-binding</keyword>
<feature type="non-terminal residue" evidence="7">
    <location>
        <position position="148"/>
    </location>
</feature>
<evidence type="ECO:0000256" key="3">
    <source>
        <dbReference type="ARBA" id="ARBA00022833"/>
    </source>
</evidence>
<dbReference type="InterPro" id="IPR000571">
    <property type="entry name" value="Znf_CCCH"/>
</dbReference>
<name>A0AAN5CC61_9BILA</name>
<sequence>SQKGSITPSKQDGKIRCACYPKCRKFHTDKSFHPTENCKILSSTGTCAKGDRCFFLHVPCPNDGACEDMNCIYEHFKITTTVKRIIEFAKLAAKKGANQGSLPRVPSMSNISSASGFSISGRRKSATFGFDSDEDEKLLKKESTSKKS</sequence>
<dbReference type="AlphaFoldDB" id="A0AAN5CC61"/>
<feature type="zinc finger region" description="C3H1-type" evidence="4">
    <location>
        <begin position="32"/>
        <end position="60"/>
    </location>
</feature>
<feature type="region of interest" description="Disordered" evidence="5">
    <location>
        <begin position="95"/>
        <end position="118"/>
    </location>
</feature>
<dbReference type="InterPro" id="IPR036855">
    <property type="entry name" value="Znf_CCCH_sf"/>
</dbReference>